<sequence length="293" mass="31434">MTGVMIMGDHGAWCGGRGGGWLKGMRTFPRIPVNWWGLMLRAAVAFGILLAGNAARPWGEDNPVAVAGWYLVSCLLIVACTAAWVCWVEGRSWRALLAWPGAFWLGTAIVVPLTLLAHLLYAGIGYLRGEATTEFLGQYPTGWVLAGSVCFVFMRSYILQALPEELIYRGWLADVTRDRPRLTLAWTTAAFTVVHLVSSGGQEGLGDRVVYLALPLGMGLLAGALRLTTGSVWGGVATHGGMHMVNSLTPPLVAAHGFDAAWVLLLGGLQALAAAVILRRRGFSQRKPHIVGC</sequence>
<reference evidence="3 4" key="1">
    <citation type="submission" date="2017-12" db="EMBL/GenBank/DDBJ databases">
        <title>Corynebacterium mastitidis 16-1433 Genome.</title>
        <authorList>
            <person name="Gulvik C.A."/>
        </authorList>
    </citation>
    <scope>NUCLEOTIDE SEQUENCE [LARGE SCALE GENOMIC DNA]</scope>
    <source>
        <strain evidence="3 4">16-1433</strain>
    </source>
</reference>
<feature type="transmembrane region" description="Helical" evidence="1">
    <location>
        <begin position="209"/>
        <end position="233"/>
    </location>
</feature>
<evidence type="ECO:0000256" key="1">
    <source>
        <dbReference type="SAM" id="Phobius"/>
    </source>
</evidence>
<feature type="transmembrane region" description="Helical" evidence="1">
    <location>
        <begin position="253"/>
        <end position="278"/>
    </location>
</feature>
<proteinExistence type="predicted"/>
<comment type="caution">
    <text evidence="3">The sequence shown here is derived from an EMBL/GenBank/DDBJ whole genome shotgun (WGS) entry which is preliminary data.</text>
</comment>
<organism evidence="3 4">
    <name type="scientific">Corynebacterium mastitidis</name>
    <dbReference type="NCBI Taxonomy" id="161890"/>
    <lineage>
        <taxon>Bacteria</taxon>
        <taxon>Bacillati</taxon>
        <taxon>Actinomycetota</taxon>
        <taxon>Actinomycetes</taxon>
        <taxon>Mycobacteriales</taxon>
        <taxon>Corynebacteriaceae</taxon>
        <taxon>Corynebacterium</taxon>
    </lineage>
</organism>
<accession>A0A2N0XA01</accession>
<feature type="transmembrane region" description="Helical" evidence="1">
    <location>
        <begin position="95"/>
        <end position="121"/>
    </location>
</feature>
<feature type="transmembrane region" description="Helical" evidence="1">
    <location>
        <begin position="67"/>
        <end position="88"/>
    </location>
</feature>
<dbReference type="Proteomes" id="UP000233249">
    <property type="component" value="Unassembled WGS sequence"/>
</dbReference>
<feature type="transmembrane region" description="Helical" evidence="1">
    <location>
        <begin position="33"/>
        <end position="55"/>
    </location>
</feature>
<name>A0A2N0XA01_9CORY</name>
<dbReference type="InterPro" id="IPR003675">
    <property type="entry name" value="Rce1/LyrA-like_dom"/>
</dbReference>
<evidence type="ECO:0000313" key="4">
    <source>
        <dbReference type="Proteomes" id="UP000233249"/>
    </source>
</evidence>
<gene>
    <name evidence="3" type="ORF">CXB45_01235</name>
</gene>
<dbReference type="GO" id="GO:0080120">
    <property type="term" value="P:CAAX-box protein maturation"/>
    <property type="evidence" value="ECO:0007669"/>
    <property type="project" value="UniProtKB-ARBA"/>
</dbReference>
<keyword evidence="1" id="KW-0472">Membrane</keyword>
<dbReference type="EMBL" id="PJAF01000002">
    <property type="protein sequence ID" value="PKF69511.1"/>
    <property type="molecule type" value="Genomic_DNA"/>
</dbReference>
<feature type="transmembrane region" description="Helical" evidence="1">
    <location>
        <begin position="141"/>
        <end position="159"/>
    </location>
</feature>
<protein>
    <recommendedName>
        <fullName evidence="2">CAAX prenyl protease 2/Lysostaphin resistance protein A-like domain-containing protein</fullName>
    </recommendedName>
</protein>
<keyword evidence="1" id="KW-0812">Transmembrane</keyword>
<evidence type="ECO:0000259" key="2">
    <source>
        <dbReference type="Pfam" id="PF02517"/>
    </source>
</evidence>
<evidence type="ECO:0000313" key="3">
    <source>
        <dbReference type="EMBL" id="PKF69511.1"/>
    </source>
</evidence>
<dbReference type="GO" id="GO:0004175">
    <property type="term" value="F:endopeptidase activity"/>
    <property type="evidence" value="ECO:0007669"/>
    <property type="project" value="UniProtKB-ARBA"/>
</dbReference>
<dbReference type="AlphaFoldDB" id="A0A2N0XA01"/>
<dbReference type="Pfam" id="PF02517">
    <property type="entry name" value="Rce1-like"/>
    <property type="match status" value="1"/>
</dbReference>
<keyword evidence="1" id="KW-1133">Transmembrane helix</keyword>
<feature type="domain" description="CAAX prenyl protease 2/Lysostaphin resistance protein A-like" evidence="2">
    <location>
        <begin position="149"/>
        <end position="243"/>
    </location>
</feature>
<dbReference type="STRING" id="1121365.GCA_000375365_01895"/>